<dbReference type="GO" id="GO:0004817">
    <property type="term" value="F:cysteine-tRNA ligase activity"/>
    <property type="evidence" value="ECO:0007669"/>
    <property type="project" value="UniProtKB-UniRule"/>
</dbReference>
<evidence type="ECO:0000256" key="3">
    <source>
        <dbReference type="ARBA" id="ARBA00011245"/>
    </source>
</evidence>
<evidence type="ECO:0000256" key="5">
    <source>
        <dbReference type="ARBA" id="ARBA00022598"/>
    </source>
</evidence>
<comment type="similarity">
    <text evidence="2 13">Belongs to the class-I aminoacyl-tRNA synthetase family.</text>
</comment>
<dbReference type="InterPro" id="IPR024909">
    <property type="entry name" value="Cys-tRNA/MSH_ligase"/>
</dbReference>
<dbReference type="AlphaFoldDB" id="A0A6J4HGS9"/>
<dbReference type="PANTHER" id="PTHR10890">
    <property type="entry name" value="CYSTEINYL-TRNA SYNTHETASE"/>
    <property type="match status" value="1"/>
</dbReference>
<dbReference type="PANTHER" id="PTHR10890:SF3">
    <property type="entry name" value="CYSTEINE--TRNA LIGASE, CYTOPLASMIC"/>
    <property type="match status" value="1"/>
</dbReference>
<evidence type="ECO:0000256" key="11">
    <source>
        <dbReference type="ARBA" id="ARBA00023146"/>
    </source>
</evidence>
<keyword evidence="9 13" id="KW-0067">ATP-binding</keyword>
<dbReference type="EC" id="6.1.1.16" evidence="13"/>
<evidence type="ECO:0000313" key="15">
    <source>
        <dbReference type="EMBL" id="CAA9221926.1"/>
    </source>
</evidence>
<comment type="subcellular location">
    <subcellularLocation>
        <location evidence="1 13">Cytoplasm</location>
    </subcellularLocation>
</comment>
<feature type="domain" description="Cysteinyl-tRNA synthetase class Ia DALR" evidence="14">
    <location>
        <begin position="342"/>
        <end position="404"/>
    </location>
</feature>
<dbReference type="Pfam" id="PF09190">
    <property type="entry name" value="DALR_2"/>
    <property type="match status" value="1"/>
</dbReference>
<evidence type="ECO:0000256" key="9">
    <source>
        <dbReference type="ARBA" id="ARBA00022840"/>
    </source>
</evidence>
<evidence type="ECO:0000259" key="14">
    <source>
        <dbReference type="SMART" id="SM00840"/>
    </source>
</evidence>
<name>A0A6J4HGS9_9ACTN</name>
<dbReference type="Gene3D" id="1.20.120.1910">
    <property type="entry name" value="Cysteine-tRNA ligase, C-terminal anti-codon recognition domain"/>
    <property type="match status" value="1"/>
</dbReference>
<comment type="cofactor">
    <cofactor evidence="13">
        <name>Zn(2+)</name>
        <dbReference type="ChEBI" id="CHEBI:29105"/>
    </cofactor>
    <text evidence="13">Binds 1 zinc ion per subunit.</text>
</comment>
<dbReference type="CDD" id="cd00672">
    <property type="entry name" value="CysRS_core"/>
    <property type="match status" value="1"/>
</dbReference>
<dbReference type="GO" id="GO:0006423">
    <property type="term" value="P:cysteinyl-tRNA aminoacylation"/>
    <property type="evidence" value="ECO:0007669"/>
    <property type="project" value="UniProtKB-UniRule"/>
</dbReference>
<keyword evidence="6 13" id="KW-0479">Metal-binding</keyword>
<protein>
    <recommendedName>
        <fullName evidence="13">Cysteine--tRNA ligase</fullName>
        <ecNumber evidence="13">6.1.1.16</ecNumber>
    </recommendedName>
    <alternativeName>
        <fullName evidence="13">Cysteinyl-tRNA synthetase</fullName>
        <shortName evidence="13">CysRS</shortName>
    </alternativeName>
</protein>
<evidence type="ECO:0000256" key="8">
    <source>
        <dbReference type="ARBA" id="ARBA00022833"/>
    </source>
</evidence>
<evidence type="ECO:0000256" key="2">
    <source>
        <dbReference type="ARBA" id="ARBA00005594"/>
    </source>
</evidence>
<dbReference type="InterPro" id="IPR032678">
    <property type="entry name" value="tRNA-synt_1_cat_dom"/>
</dbReference>
<dbReference type="NCBIfam" id="TIGR00435">
    <property type="entry name" value="cysS"/>
    <property type="match status" value="1"/>
</dbReference>
<dbReference type="GO" id="GO:0005829">
    <property type="term" value="C:cytosol"/>
    <property type="evidence" value="ECO:0007669"/>
    <property type="project" value="TreeGrafter"/>
</dbReference>
<reference evidence="15" key="1">
    <citation type="submission" date="2020-02" db="EMBL/GenBank/DDBJ databases">
        <authorList>
            <person name="Meier V. D."/>
        </authorList>
    </citation>
    <scope>NUCLEOTIDE SEQUENCE</scope>
    <source>
        <strain evidence="15">AVDCRST_MAG50</strain>
    </source>
</reference>
<dbReference type="Pfam" id="PF01406">
    <property type="entry name" value="tRNA-synt_1e"/>
    <property type="match status" value="1"/>
</dbReference>
<comment type="caution">
    <text evidence="13">Lacks conserved residue(s) required for the propagation of feature annotation.</text>
</comment>
<organism evidence="15">
    <name type="scientific">uncultured Acidimicrobiales bacterium</name>
    <dbReference type="NCBI Taxonomy" id="310071"/>
    <lineage>
        <taxon>Bacteria</taxon>
        <taxon>Bacillati</taxon>
        <taxon>Actinomycetota</taxon>
        <taxon>Acidimicrobiia</taxon>
        <taxon>Acidimicrobiales</taxon>
        <taxon>environmental samples</taxon>
    </lineage>
</organism>
<evidence type="ECO:0000256" key="13">
    <source>
        <dbReference type="HAMAP-Rule" id="MF_00041"/>
    </source>
</evidence>
<feature type="short sequence motif" description="'HIGH' region" evidence="13">
    <location>
        <begin position="30"/>
        <end position="40"/>
    </location>
</feature>
<proteinExistence type="inferred from homology"/>
<keyword evidence="5 13" id="KW-0436">Ligase</keyword>
<dbReference type="SUPFAM" id="SSF47323">
    <property type="entry name" value="Anticodon-binding domain of a subclass of class I aminoacyl-tRNA synthetases"/>
    <property type="match status" value="1"/>
</dbReference>
<dbReference type="SUPFAM" id="SSF52374">
    <property type="entry name" value="Nucleotidylyl transferase"/>
    <property type="match status" value="1"/>
</dbReference>
<keyword evidence="10 13" id="KW-0648">Protein biosynthesis</keyword>
<feature type="binding site" evidence="13">
    <location>
        <position position="240"/>
    </location>
    <ligand>
        <name>Zn(2+)</name>
        <dbReference type="ChEBI" id="CHEBI:29105"/>
    </ligand>
</feature>
<dbReference type="InterPro" id="IPR015803">
    <property type="entry name" value="Cys-tRNA-ligase"/>
</dbReference>
<dbReference type="InterPro" id="IPR009080">
    <property type="entry name" value="tRNAsynth_Ia_anticodon-bd"/>
</dbReference>
<keyword evidence="8 13" id="KW-0862">Zinc</keyword>
<sequence length="453" mass="50010">MLRIHDTARGRLVDLEPRDPGKVSMYVCGPTVYDVAHLGHGRHLLVFDVVRRYLEWSGLEVRYVSNVTDIEDKIIAKANATGRSTDEVVATYEAEWWRLVERLGCRRPDEVPHATQYVDEMVTYIQDLIDRGRAYATDDGVYFSVESLEDYGQLARQSLESLREGGGDRDVVGRTNKRSPLDFALWKNAKPGEPSWPSPWADGRPGWHIECTVMALGLLGDAFDLHGGGLDLQFPHHENERAQAVAGGHAFATIWLHHGMVLAPGGQEMHRSAGNFVSLDDLLTRHDPRAYRLLVARSHYRSPMEVSEKNLADATEALRGLDRLVDTVGPTDAQPDAATLQRFRDYMDDDFNTPQAAAILFEARRAANAALDTEDRAHAEALTAALLSISGALGLSLGSVGDTVVDAAAATLAQERDAARAAKDWARADDLRAELEGRGWIIEDTAGGTRLRR</sequence>
<dbReference type="InterPro" id="IPR015273">
    <property type="entry name" value="Cys-tRNA-synt_Ia_DALR"/>
</dbReference>
<feature type="binding site" evidence="13">
    <location>
        <position position="211"/>
    </location>
    <ligand>
        <name>Zn(2+)</name>
        <dbReference type="ChEBI" id="CHEBI:29105"/>
    </ligand>
</feature>
<dbReference type="SMART" id="SM00840">
    <property type="entry name" value="DALR_2"/>
    <property type="match status" value="1"/>
</dbReference>
<accession>A0A6J4HGS9</accession>
<gene>
    <name evidence="13" type="primary">cysS</name>
    <name evidence="15" type="ORF">AVDCRST_MAG50-630</name>
</gene>
<dbReference type="EMBL" id="CADCTF010000031">
    <property type="protein sequence ID" value="CAA9221926.1"/>
    <property type="molecule type" value="Genomic_DNA"/>
</dbReference>
<keyword evidence="7 13" id="KW-0547">Nucleotide-binding</keyword>
<dbReference type="HAMAP" id="MF_00041">
    <property type="entry name" value="Cys_tRNA_synth"/>
    <property type="match status" value="1"/>
</dbReference>
<keyword evidence="11 13" id="KW-0030">Aminoacyl-tRNA synthetase</keyword>
<evidence type="ECO:0000256" key="7">
    <source>
        <dbReference type="ARBA" id="ARBA00022741"/>
    </source>
</evidence>
<evidence type="ECO:0000256" key="4">
    <source>
        <dbReference type="ARBA" id="ARBA00022490"/>
    </source>
</evidence>
<evidence type="ECO:0000256" key="1">
    <source>
        <dbReference type="ARBA" id="ARBA00004496"/>
    </source>
</evidence>
<feature type="binding site" evidence="13">
    <location>
        <position position="28"/>
    </location>
    <ligand>
        <name>Zn(2+)</name>
        <dbReference type="ChEBI" id="CHEBI:29105"/>
    </ligand>
</feature>
<dbReference type="GO" id="GO:0005524">
    <property type="term" value="F:ATP binding"/>
    <property type="evidence" value="ECO:0007669"/>
    <property type="project" value="UniProtKB-UniRule"/>
</dbReference>
<evidence type="ECO:0000256" key="6">
    <source>
        <dbReference type="ARBA" id="ARBA00022723"/>
    </source>
</evidence>
<dbReference type="GO" id="GO:0008270">
    <property type="term" value="F:zinc ion binding"/>
    <property type="evidence" value="ECO:0007669"/>
    <property type="project" value="UniProtKB-UniRule"/>
</dbReference>
<keyword evidence="4 13" id="KW-0963">Cytoplasm</keyword>
<dbReference type="InterPro" id="IPR014729">
    <property type="entry name" value="Rossmann-like_a/b/a_fold"/>
</dbReference>
<feature type="binding site" evidence="13">
    <location>
        <position position="236"/>
    </location>
    <ligand>
        <name>Zn(2+)</name>
        <dbReference type="ChEBI" id="CHEBI:29105"/>
    </ligand>
</feature>
<evidence type="ECO:0000256" key="12">
    <source>
        <dbReference type="ARBA" id="ARBA00047398"/>
    </source>
</evidence>
<comment type="catalytic activity">
    <reaction evidence="12 13">
        <text>tRNA(Cys) + L-cysteine + ATP = L-cysteinyl-tRNA(Cys) + AMP + diphosphate</text>
        <dbReference type="Rhea" id="RHEA:17773"/>
        <dbReference type="Rhea" id="RHEA-COMP:9661"/>
        <dbReference type="Rhea" id="RHEA-COMP:9679"/>
        <dbReference type="ChEBI" id="CHEBI:30616"/>
        <dbReference type="ChEBI" id="CHEBI:33019"/>
        <dbReference type="ChEBI" id="CHEBI:35235"/>
        <dbReference type="ChEBI" id="CHEBI:78442"/>
        <dbReference type="ChEBI" id="CHEBI:78517"/>
        <dbReference type="ChEBI" id="CHEBI:456215"/>
        <dbReference type="EC" id="6.1.1.16"/>
    </reaction>
</comment>
<dbReference type="PRINTS" id="PR00983">
    <property type="entry name" value="TRNASYNTHCYS"/>
</dbReference>
<evidence type="ECO:0000256" key="10">
    <source>
        <dbReference type="ARBA" id="ARBA00022917"/>
    </source>
</evidence>
<dbReference type="Gene3D" id="3.40.50.620">
    <property type="entry name" value="HUPs"/>
    <property type="match status" value="1"/>
</dbReference>
<comment type="subunit">
    <text evidence="3 13">Monomer.</text>
</comment>